<dbReference type="AlphaFoldDB" id="A0AAD5VY39"/>
<dbReference type="Pfam" id="PF00743">
    <property type="entry name" value="FMO-like"/>
    <property type="match status" value="1"/>
</dbReference>
<keyword evidence="7" id="KW-1185">Reference proteome</keyword>
<feature type="transmembrane region" description="Helical" evidence="5">
    <location>
        <begin position="553"/>
        <end position="572"/>
    </location>
</feature>
<keyword evidence="5" id="KW-1133">Transmembrane helix</keyword>
<dbReference type="PANTHER" id="PTHR42877:SF5">
    <property type="entry name" value="L-ORNITHINE N(5)-MONOOXYGENASE-RELATED"/>
    <property type="match status" value="1"/>
</dbReference>
<keyword evidence="4" id="KW-0560">Oxidoreductase</keyword>
<dbReference type="InterPro" id="IPR020946">
    <property type="entry name" value="Flavin_mOase-like"/>
</dbReference>
<keyword evidence="5" id="KW-0812">Transmembrane</keyword>
<dbReference type="GO" id="GO:0050660">
    <property type="term" value="F:flavin adenine dinucleotide binding"/>
    <property type="evidence" value="ECO:0007669"/>
    <property type="project" value="InterPro"/>
</dbReference>
<keyword evidence="5" id="KW-0472">Membrane</keyword>
<dbReference type="PANTHER" id="PTHR42877">
    <property type="entry name" value="L-ORNITHINE N(5)-MONOOXYGENASE-RELATED"/>
    <property type="match status" value="1"/>
</dbReference>
<evidence type="ECO:0000256" key="5">
    <source>
        <dbReference type="SAM" id="Phobius"/>
    </source>
</evidence>
<proteinExistence type="inferred from homology"/>
<dbReference type="Pfam" id="PF13450">
    <property type="entry name" value="NAD_binding_8"/>
    <property type="match status" value="1"/>
</dbReference>
<dbReference type="SUPFAM" id="SSF51905">
    <property type="entry name" value="FAD/NAD(P)-binding domain"/>
    <property type="match status" value="1"/>
</dbReference>
<evidence type="ECO:0000256" key="1">
    <source>
        <dbReference type="ARBA" id="ARBA00010139"/>
    </source>
</evidence>
<comment type="caution">
    <text evidence="6">The sequence shown here is derived from an EMBL/GenBank/DDBJ whole genome shotgun (WGS) entry which is preliminary data.</text>
</comment>
<evidence type="ECO:0000256" key="4">
    <source>
        <dbReference type="ARBA" id="ARBA00023002"/>
    </source>
</evidence>
<reference evidence="6" key="1">
    <citation type="submission" date="2022-07" db="EMBL/GenBank/DDBJ databases">
        <title>Genome Sequence of Leucocoprinus birnbaumii.</title>
        <authorList>
            <person name="Buettner E."/>
        </authorList>
    </citation>
    <scope>NUCLEOTIDE SEQUENCE</scope>
    <source>
        <strain evidence="6">VT141</strain>
    </source>
</reference>
<dbReference type="InterPro" id="IPR036188">
    <property type="entry name" value="FAD/NAD-bd_sf"/>
</dbReference>
<dbReference type="Proteomes" id="UP001213000">
    <property type="component" value="Unassembled WGS sequence"/>
</dbReference>
<organism evidence="6 7">
    <name type="scientific">Leucocoprinus birnbaumii</name>
    <dbReference type="NCBI Taxonomy" id="56174"/>
    <lineage>
        <taxon>Eukaryota</taxon>
        <taxon>Fungi</taxon>
        <taxon>Dikarya</taxon>
        <taxon>Basidiomycota</taxon>
        <taxon>Agaricomycotina</taxon>
        <taxon>Agaricomycetes</taxon>
        <taxon>Agaricomycetidae</taxon>
        <taxon>Agaricales</taxon>
        <taxon>Agaricineae</taxon>
        <taxon>Agaricaceae</taxon>
        <taxon>Leucocoprinus</taxon>
    </lineage>
</organism>
<keyword evidence="2" id="KW-0285">Flavoprotein</keyword>
<name>A0AAD5VY39_9AGAR</name>
<protein>
    <submittedName>
        <fullName evidence="6">Uncharacterized protein</fullName>
    </submittedName>
</protein>
<sequence length="787" mass="86769">MNQERAAHSRVVCIGSGIAGIGLAVQLQESLGCNDFHIYDRNTSPGGVWAVQKYPGVACDIPADLYSFSFAPGPVWSKFRPRGDEFQKYLHDLVTSHGLWPSMTFKTECESATWIEDSRHWLVKLRDLNSGQQYSHTCDILCVATGQLSLPKIPPIPGLEDFRGPVIHTASWDSKVDLSGKNIAVFGNGASGSQLVPEIVSKASNVFHIFRTPQWYISPVQVPYTPAVRWILQNVPFARRILRFVIFLVAELAFRGSSLTGYALRTRQKWQRDAERYIKSLAPPKYHDILIPKYDMGCKRPVFNTGYLQCLHDPKVKLLAQETAVSAEGVVCQGTTHPVDVIILATGYRTNRAIGFPVVGRNGESMDEHWESMGGPAAYGTIAVHGFPNLFLVKGPNTVTGHTSAILVAENVIQLILKMMSPVLAGKASTVEVTAVAEKEYCNELQAASRRKVWYSGCTSNRTVMIQDHPRTSSNMNSVLRRDQPLPPYHHVANMSEPSPKPTKLNSQVFLFESPSDAGSKAASSDPAVIIAFSWIDARLSHSQKYTDKLRELFPTSTIVLVMVTAGFYLSLEKTRESVLSPVVNILQREKDNGNISKGILLFVMSNGGGFQLMTLRKMLSKAHSPTTSSQNPVAVVYDSTPGDNGLESAISSNAPSNPLTRLIIVPLIALTYGVLFTFNFLAGNRPLFDEYREACLQTDILPSLSKPAPANAVPRLYIYSKKDKMTPFKHVESHLKEANLLGLDVTTEVFQDTPSRRTCSPGPGTDTGAPVRKVWLRALQQVQSQL</sequence>
<dbReference type="Pfam" id="PF05705">
    <property type="entry name" value="DUF829"/>
    <property type="match status" value="1"/>
</dbReference>
<dbReference type="Gene3D" id="3.50.50.60">
    <property type="entry name" value="FAD/NAD(P)-binding domain"/>
    <property type="match status" value="2"/>
</dbReference>
<evidence type="ECO:0000313" key="7">
    <source>
        <dbReference type="Proteomes" id="UP001213000"/>
    </source>
</evidence>
<evidence type="ECO:0000313" key="6">
    <source>
        <dbReference type="EMBL" id="KAJ3572738.1"/>
    </source>
</evidence>
<feature type="transmembrane region" description="Helical" evidence="5">
    <location>
        <begin position="663"/>
        <end position="683"/>
    </location>
</feature>
<dbReference type="InterPro" id="IPR008547">
    <property type="entry name" value="DUF829_TMEM53"/>
</dbReference>
<comment type="similarity">
    <text evidence="1">Belongs to the FAD-binding monooxygenase family.</text>
</comment>
<accession>A0AAD5VY39</accession>
<gene>
    <name evidence="6" type="ORF">NP233_g2892</name>
</gene>
<dbReference type="GO" id="GO:0050661">
    <property type="term" value="F:NADP binding"/>
    <property type="evidence" value="ECO:0007669"/>
    <property type="project" value="InterPro"/>
</dbReference>
<evidence type="ECO:0000256" key="2">
    <source>
        <dbReference type="ARBA" id="ARBA00022630"/>
    </source>
</evidence>
<dbReference type="EMBL" id="JANIEX010000130">
    <property type="protein sequence ID" value="KAJ3572738.1"/>
    <property type="molecule type" value="Genomic_DNA"/>
</dbReference>
<evidence type="ECO:0000256" key="3">
    <source>
        <dbReference type="ARBA" id="ARBA00022827"/>
    </source>
</evidence>
<dbReference type="GO" id="GO:0004499">
    <property type="term" value="F:N,N-dimethylaniline monooxygenase activity"/>
    <property type="evidence" value="ECO:0007669"/>
    <property type="project" value="InterPro"/>
</dbReference>
<keyword evidence="3" id="KW-0274">FAD</keyword>
<dbReference type="InterPro" id="IPR051209">
    <property type="entry name" value="FAD-bind_Monooxygenase_sf"/>
</dbReference>